<organism evidence="2 3">
    <name type="scientific">Sphingobium boeckii</name>
    <dbReference type="NCBI Taxonomy" id="1082345"/>
    <lineage>
        <taxon>Bacteria</taxon>
        <taxon>Pseudomonadati</taxon>
        <taxon>Pseudomonadota</taxon>
        <taxon>Alphaproteobacteria</taxon>
        <taxon>Sphingomonadales</taxon>
        <taxon>Sphingomonadaceae</taxon>
        <taxon>Sphingobium</taxon>
    </lineage>
</organism>
<dbReference type="AlphaFoldDB" id="A0A7W9AKA9"/>
<dbReference type="RefSeq" id="WP_184020031.1">
    <property type="nucleotide sequence ID" value="NZ_JACIJC010000005.1"/>
</dbReference>
<evidence type="ECO:0000259" key="1">
    <source>
        <dbReference type="Pfam" id="PF04577"/>
    </source>
</evidence>
<feature type="domain" description="Glycosyltransferase 61 catalytic" evidence="1">
    <location>
        <begin position="133"/>
        <end position="290"/>
    </location>
</feature>
<accession>A0A7W9AKA9</accession>
<keyword evidence="3" id="KW-1185">Reference proteome</keyword>
<evidence type="ECO:0000313" key="2">
    <source>
        <dbReference type="EMBL" id="MBB5686994.1"/>
    </source>
</evidence>
<protein>
    <recommendedName>
        <fullName evidence="1">Glycosyltransferase 61 catalytic domain-containing protein</fullName>
    </recommendedName>
</protein>
<dbReference type="EMBL" id="JACIJC010000005">
    <property type="protein sequence ID" value="MBB5686994.1"/>
    <property type="molecule type" value="Genomic_DNA"/>
</dbReference>
<dbReference type="Pfam" id="PF04577">
    <property type="entry name" value="Glyco_transf_61"/>
    <property type="match status" value="1"/>
</dbReference>
<dbReference type="GO" id="GO:0016757">
    <property type="term" value="F:glycosyltransferase activity"/>
    <property type="evidence" value="ECO:0007669"/>
    <property type="project" value="InterPro"/>
</dbReference>
<evidence type="ECO:0000313" key="3">
    <source>
        <dbReference type="Proteomes" id="UP000549617"/>
    </source>
</evidence>
<sequence length="345" mass="38415">MISALPAWSRIRNKIVKANSLAGLADEVVEISPSSESYSAPIIHLPDDPDRWKAFTPGMSIDQYHSIAAGGSKIHAATIGRCYKNARIIDGTVYLNNAYEAITDVPRRGILISKSAEISNAMLATNYVCEKYFGHWLTDGQALELLADDLVKKPMGLTRAPWTDEPFYRSMTNTSLELFDNVKIENLWIVDDMGANVGRVERSLRLRKRIRAQYPELPQGAPVFLKRVGGKARLLVNQDELAEKLARRGFAIATPHEERPEIFLPLLLNAPFVISVEGSALCHAIMTLPHNSTVFAIQPPSRVDWILKAHCDIVGLRYAQATADTSGEGFYLSEDRLLRTIDLFI</sequence>
<reference evidence="2 3" key="1">
    <citation type="submission" date="2020-08" db="EMBL/GenBank/DDBJ databases">
        <title>Genomic Encyclopedia of Type Strains, Phase IV (KMG-IV): sequencing the most valuable type-strain genomes for metagenomic binning, comparative biology and taxonomic classification.</title>
        <authorList>
            <person name="Goeker M."/>
        </authorList>
    </citation>
    <scope>NUCLEOTIDE SEQUENCE [LARGE SCALE GENOMIC DNA]</scope>
    <source>
        <strain evidence="2 3">DSM 25079</strain>
    </source>
</reference>
<name>A0A7W9AKA9_9SPHN</name>
<dbReference type="Proteomes" id="UP000549617">
    <property type="component" value="Unassembled WGS sequence"/>
</dbReference>
<gene>
    <name evidence="2" type="ORF">FHS49_003022</name>
</gene>
<proteinExistence type="predicted"/>
<dbReference type="InterPro" id="IPR049625">
    <property type="entry name" value="Glyco_transf_61_cat"/>
</dbReference>
<comment type="caution">
    <text evidence="2">The sequence shown here is derived from an EMBL/GenBank/DDBJ whole genome shotgun (WGS) entry which is preliminary data.</text>
</comment>